<gene>
    <name evidence="5" type="ORF">CEXT_576801</name>
</gene>
<evidence type="ECO:0000256" key="3">
    <source>
        <dbReference type="PROSITE-ProRule" id="PRU00497"/>
    </source>
</evidence>
<name>A0AAV4XQ49_CAEEX</name>
<evidence type="ECO:0000313" key="5">
    <source>
        <dbReference type="EMBL" id="GIY97166.1"/>
    </source>
</evidence>
<dbReference type="PANTHER" id="PTHR10380">
    <property type="entry name" value="CUTICLE PROTEIN"/>
    <property type="match status" value="1"/>
</dbReference>
<dbReference type="Pfam" id="PF00379">
    <property type="entry name" value="Chitin_bind_4"/>
    <property type="match status" value="1"/>
</dbReference>
<dbReference type="EMBL" id="BPLR01018125">
    <property type="protein sequence ID" value="GIY97166.1"/>
    <property type="molecule type" value="Genomic_DNA"/>
</dbReference>
<dbReference type="PROSITE" id="PS00233">
    <property type="entry name" value="CHIT_BIND_RR_1"/>
    <property type="match status" value="1"/>
</dbReference>
<comment type="caution">
    <text evidence="5">The sequence shown here is derived from an EMBL/GenBank/DDBJ whole genome shotgun (WGS) entry which is preliminary data.</text>
</comment>
<organism evidence="5 6">
    <name type="scientific">Caerostris extrusa</name>
    <name type="common">Bark spider</name>
    <name type="synonym">Caerostris bankana</name>
    <dbReference type="NCBI Taxonomy" id="172846"/>
    <lineage>
        <taxon>Eukaryota</taxon>
        <taxon>Metazoa</taxon>
        <taxon>Ecdysozoa</taxon>
        <taxon>Arthropoda</taxon>
        <taxon>Chelicerata</taxon>
        <taxon>Arachnida</taxon>
        <taxon>Araneae</taxon>
        <taxon>Araneomorphae</taxon>
        <taxon>Entelegynae</taxon>
        <taxon>Araneoidea</taxon>
        <taxon>Araneidae</taxon>
        <taxon>Caerostris</taxon>
    </lineage>
</organism>
<evidence type="ECO:0000256" key="1">
    <source>
        <dbReference type="ARBA" id="ARBA00002980"/>
    </source>
</evidence>
<dbReference type="Proteomes" id="UP001054945">
    <property type="component" value="Unassembled WGS sequence"/>
</dbReference>
<dbReference type="InterPro" id="IPR000618">
    <property type="entry name" value="Insect_cuticle"/>
</dbReference>
<keyword evidence="6" id="KW-1185">Reference proteome</keyword>
<dbReference type="GO" id="GO:0008010">
    <property type="term" value="F:structural constituent of chitin-based larval cuticle"/>
    <property type="evidence" value="ECO:0007669"/>
    <property type="project" value="TreeGrafter"/>
</dbReference>
<feature type="compositionally biased region" description="Pro residues" evidence="4">
    <location>
        <begin position="178"/>
        <end position="193"/>
    </location>
</feature>
<dbReference type="InterPro" id="IPR031311">
    <property type="entry name" value="CHIT_BIND_RR_consensus"/>
</dbReference>
<protein>
    <submittedName>
        <fullName evidence="5">Uncharacterized protein</fullName>
    </submittedName>
</protein>
<dbReference type="InterPro" id="IPR050468">
    <property type="entry name" value="Cuticle_Struct_Prot"/>
</dbReference>
<dbReference type="GO" id="GO:0062129">
    <property type="term" value="C:chitin-based extracellular matrix"/>
    <property type="evidence" value="ECO:0007669"/>
    <property type="project" value="TreeGrafter"/>
</dbReference>
<sequence length="288" mass="31525">MPKDIIQEVISTSVGQNGFLESPHFDLCVTDQTACKEFAPLSSPYKDQPLSLTRQDSSRPYAFNYDVLRNDGQIRNSRSESADGSGRVQGSYFLTNDEGHYREVLYLADEDGFRAIIRTNEPGTKSSNPAGVVMEYSSEVQRQFQNIAQESIAPLFNSVFGSSSQSPLVNPFSGHLSPIPPKSPPSSAPSPPLINGPFPPVNQLPGFLSPKGIKSPALQRPPRINGKGSVFTASKKFAAHSPVFNKGFRPDATYSQGPLPFKVQISCQILCLLKVLIHYIKVPKEDLI</sequence>
<reference evidence="5 6" key="1">
    <citation type="submission" date="2021-06" db="EMBL/GenBank/DDBJ databases">
        <title>Caerostris extrusa draft genome.</title>
        <authorList>
            <person name="Kono N."/>
            <person name="Arakawa K."/>
        </authorList>
    </citation>
    <scope>NUCLEOTIDE SEQUENCE [LARGE SCALE GENOMIC DNA]</scope>
</reference>
<evidence type="ECO:0000256" key="4">
    <source>
        <dbReference type="SAM" id="MobiDB-lite"/>
    </source>
</evidence>
<comment type="function">
    <text evidence="1">Component of the rigid cuticle of the spider.</text>
</comment>
<evidence type="ECO:0000313" key="6">
    <source>
        <dbReference type="Proteomes" id="UP001054945"/>
    </source>
</evidence>
<keyword evidence="2 3" id="KW-0193">Cuticle</keyword>
<dbReference type="PROSITE" id="PS51155">
    <property type="entry name" value="CHIT_BIND_RR_2"/>
    <property type="match status" value="1"/>
</dbReference>
<evidence type="ECO:0000256" key="2">
    <source>
        <dbReference type="ARBA" id="ARBA00022460"/>
    </source>
</evidence>
<dbReference type="PANTHER" id="PTHR10380:SF235">
    <property type="entry name" value="CUTICULAR PROTEIN 73D, ISOFORM B"/>
    <property type="match status" value="1"/>
</dbReference>
<proteinExistence type="predicted"/>
<feature type="region of interest" description="Disordered" evidence="4">
    <location>
        <begin position="171"/>
        <end position="193"/>
    </location>
</feature>
<accession>A0AAV4XQ49</accession>
<dbReference type="AlphaFoldDB" id="A0AAV4XQ49"/>